<dbReference type="CDD" id="cd02440">
    <property type="entry name" value="AdoMet_MTases"/>
    <property type="match status" value="1"/>
</dbReference>
<dbReference type="RefSeq" id="WP_025086650.1">
    <property type="nucleotide sequence ID" value="NZ_AZFT01000053.1"/>
</dbReference>
<keyword evidence="5" id="KW-0808">Transferase</keyword>
<feature type="binding site" evidence="1">
    <location>
        <position position="37"/>
    </location>
    <ligand>
        <name>Zn(2+)</name>
        <dbReference type="ChEBI" id="CHEBI:29105"/>
    </ligand>
</feature>
<feature type="binding site" evidence="1">
    <location>
        <position position="20"/>
    </location>
    <ligand>
        <name>Zn(2+)</name>
        <dbReference type="ChEBI" id="CHEBI:29105"/>
    </ligand>
</feature>
<keyword evidence="1" id="KW-0479">Metal-binding</keyword>
<feature type="domain" description="Methyltransferase" evidence="3">
    <location>
        <begin position="96"/>
        <end position="216"/>
    </location>
</feature>
<dbReference type="InterPro" id="IPR029063">
    <property type="entry name" value="SAM-dependent_MTases_sf"/>
</dbReference>
<evidence type="ECO:0000256" key="1">
    <source>
        <dbReference type="PIRSR" id="PIRSR018249-1"/>
    </source>
</evidence>
<feature type="domain" description="23S rRNA (guanine(745)-N(1))-methyltransferase N-terminal" evidence="4">
    <location>
        <begin position="18"/>
        <end position="53"/>
    </location>
</feature>
<evidence type="ECO:0000313" key="5">
    <source>
        <dbReference type="EMBL" id="KRL83550.1"/>
    </source>
</evidence>
<dbReference type="Pfam" id="PF13847">
    <property type="entry name" value="Methyltransf_31"/>
    <property type="match status" value="1"/>
</dbReference>
<dbReference type="InterPro" id="IPR048647">
    <property type="entry name" value="RlmA_N"/>
</dbReference>
<dbReference type="STRING" id="1423724.FC32_GL000804"/>
<keyword evidence="1" id="KW-0862">Zinc</keyword>
<dbReference type="GO" id="GO:0032259">
    <property type="term" value="P:methylation"/>
    <property type="evidence" value="ECO:0007669"/>
    <property type="project" value="UniProtKB-KW"/>
</dbReference>
<evidence type="ECO:0000256" key="2">
    <source>
        <dbReference type="PIRSR" id="PIRSR018249-2"/>
    </source>
</evidence>
<dbReference type="OrthoDB" id="5522265at2"/>
<dbReference type="SUPFAM" id="SSF53335">
    <property type="entry name" value="S-adenosyl-L-methionine-dependent methyltransferases"/>
    <property type="match status" value="1"/>
</dbReference>
<gene>
    <name evidence="5" type="ORF">FC32_GL000804</name>
</gene>
<dbReference type="GO" id="GO:0008168">
    <property type="term" value="F:methyltransferase activity"/>
    <property type="evidence" value="ECO:0007669"/>
    <property type="project" value="UniProtKB-KW"/>
</dbReference>
<dbReference type="PATRIC" id="fig|1423724.4.peg.843"/>
<keyword evidence="5" id="KW-0489">Methyltransferase</keyword>
<dbReference type="Gene3D" id="3.40.50.150">
    <property type="entry name" value="Vaccinia Virus protein VP39"/>
    <property type="match status" value="1"/>
</dbReference>
<dbReference type="eggNOG" id="COG2226">
    <property type="taxonomic scope" value="Bacteria"/>
</dbReference>
<feature type="binding site" evidence="1">
    <location>
        <position position="23"/>
    </location>
    <ligand>
        <name>Zn(2+)</name>
        <dbReference type="ChEBI" id="CHEBI:29105"/>
    </ligand>
</feature>
<name>A0A0R1TRQ4_9LACO</name>
<organism evidence="5 6">
    <name type="scientific">Ligilactobacillus apodemi DSM 16634 = JCM 16172</name>
    <dbReference type="NCBI Taxonomy" id="1423724"/>
    <lineage>
        <taxon>Bacteria</taxon>
        <taxon>Bacillati</taxon>
        <taxon>Bacillota</taxon>
        <taxon>Bacilli</taxon>
        <taxon>Lactobacillales</taxon>
        <taxon>Lactobacillaceae</taxon>
        <taxon>Ligilactobacillus</taxon>
    </lineage>
</organism>
<evidence type="ECO:0000313" key="6">
    <source>
        <dbReference type="Proteomes" id="UP000051324"/>
    </source>
</evidence>
<keyword evidence="2" id="KW-0949">S-adenosyl-L-methionine</keyword>
<dbReference type="Proteomes" id="UP000051324">
    <property type="component" value="Unassembled WGS sequence"/>
</dbReference>
<dbReference type="Pfam" id="PF21302">
    <property type="entry name" value="Zn_ribbon_RlmA"/>
    <property type="match status" value="1"/>
</dbReference>
<feature type="binding site" evidence="2">
    <location>
        <begin position="106"/>
        <end position="107"/>
    </location>
    <ligand>
        <name>S-adenosyl-L-methionine</name>
        <dbReference type="ChEBI" id="CHEBI:59789"/>
    </ligand>
</feature>
<evidence type="ECO:0000259" key="4">
    <source>
        <dbReference type="Pfam" id="PF21302"/>
    </source>
</evidence>
<accession>A0A0R1TRQ4</accession>
<dbReference type="InterPro" id="IPR025714">
    <property type="entry name" value="Methyltranfer_dom"/>
</dbReference>
<feature type="binding site" evidence="2">
    <location>
        <position position="80"/>
    </location>
    <ligand>
        <name>S-adenosyl-L-methionine</name>
        <dbReference type="ChEBI" id="CHEBI:59789"/>
    </ligand>
</feature>
<sequence length="285" mass="32673">MKKIERGAQFVAQNLQLFCCPVCQADFTKVVEHSVFCAHKHQFDLSKKGTLYLIKHGVTSDYDDDEMWQARRILLQAGLFDPIIHAIIAQMDQPTNANILDIGCGEGSVLHRLEELRQNKTESYVGFDISKRAINLATQQETTGFFCVADLAALPFRDKSFDYLIDIFSPSAYHEFKRVQTDQGKLLKIIPNANYLGELRRALYDKNDEKHAYSNQKVLDLFYQHYPEAKTQRISYEFELTPKLFENLLKMTPLQWGASKARLQEVAQKGLTKISVDVTLLMGEK</sequence>
<dbReference type="AlphaFoldDB" id="A0A0R1TRQ4"/>
<protein>
    <submittedName>
        <fullName evidence="5">23S rRNA m(1)G 745 methyltransferase</fullName>
    </submittedName>
</protein>
<feature type="binding site" evidence="2">
    <location>
        <position position="195"/>
    </location>
    <ligand>
        <name>S-adenosyl-L-methionine</name>
        <dbReference type="ChEBI" id="CHEBI:59789"/>
    </ligand>
</feature>
<dbReference type="InterPro" id="IPR016718">
    <property type="entry name" value="rRNA_m1G-MeTrfase_A_prd"/>
</dbReference>
<evidence type="ECO:0000259" key="3">
    <source>
        <dbReference type="Pfam" id="PF13847"/>
    </source>
</evidence>
<dbReference type="GO" id="GO:0046872">
    <property type="term" value="F:metal ion binding"/>
    <property type="evidence" value="ECO:0007669"/>
    <property type="project" value="UniProtKB-KW"/>
</dbReference>
<proteinExistence type="predicted"/>
<dbReference type="EMBL" id="AZFT01000053">
    <property type="protein sequence ID" value="KRL83550.1"/>
    <property type="molecule type" value="Genomic_DNA"/>
</dbReference>
<feature type="binding site" evidence="1">
    <location>
        <position position="41"/>
    </location>
    <ligand>
        <name>Zn(2+)</name>
        <dbReference type="ChEBI" id="CHEBI:29105"/>
    </ligand>
</feature>
<comment type="caution">
    <text evidence="5">The sequence shown here is derived from an EMBL/GenBank/DDBJ whole genome shotgun (WGS) entry which is preliminary data.</text>
</comment>
<keyword evidence="6" id="KW-1185">Reference proteome</keyword>
<dbReference type="PIRSF" id="PIRSF018249">
    <property type="entry name" value="MyrA_prd"/>
    <property type="match status" value="1"/>
</dbReference>
<reference evidence="5 6" key="1">
    <citation type="journal article" date="2015" name="Genome Announc.">
        <title>Expanding the biotechnology potential of lactobacilli through comparative genomics of 213 strains and associated genera.</title>
        <authorList>
            <person name="Sun Z."/>
            <person name="Harris H.M."/>
            <person name="McCann A."/>
            <person name="Guo C."/>
            <person name="Argimon S."/>
            <person name="Zhang W."/>
            <person name="Yang X."/>
            <person name="Jeffery I.B."/>
            <person name="Cooney J.C."/>
            <person name="Kagawa T.F."/>
            <person name="Liu W."/>
            <person name="Song Y."/>
            <person name="Salvetti E."/>
            <person name="Wrobel A."/>
            <person name="Rasinkangas P."/>
            <person name="Parkhill J."/>
            <person name="Rea M.C."/>
            <person name="O'Sullivan O."/>
            <person name="Ritari J."/>
            <person name="Douillard F.P."/>
            <person name="Paul Ross R."/>
            <person name="Yang R."/>
            <person name="Briner A.E."/>
            <person name="Felis G.E."/>
            <person name="de Vos W.M."/>
            <person name="Barrangou R."/>
            <person name="Klaenhammer T.R."/>
            <person name="Caufield P.W."/>
            <person name="Cui Y."/>
            <person name="Zhang H."/>
            <person name="O'Toole P.W."/>
        </authorList>
    </citation>
    <scope>NUCLEOTIDE SEQUENCE [LARGE SCALE GENOMIC DNA]</scope>
    <source>
        <strain evidence="5 6">DSM 16634</strain>
    </source>
</reference>